<keyword evidence="1" id="KW-0378">Hydrolase</keyword>
<dbReference type="PIRSF" id="PIRSF018571">
    <property type="entry name" value="SpoIIGA"/>
    <property type="match status" value="1"/>
</dbReference>
<keyword evidence="1" id="KW-0645">Protease</keyword>
<evidence type="ECO:0000256" key="2">
    <source>
        <dbReference type="PIRSR" id="PIRSR018571-1"/>
    </source>
</evidence>
<dbReference type="RefSeq" id="WP_014371627.1">
    <property type="nucleotide sequence ID" value="NC_016935.1"/>
</dbReference>
<comment type="subcellular location">
    <subcellularLocation>
        <location evidence="1">Cell membrane</location>
    </subcellularLocation>
</comment>
<reference evidence="4 5" key="1">
    <citation type="journal article" date="2012" name="J. Bacteriol.">
        <title>Complete Genome Sequence of Paenibacillus mucilaginosus 3016, a Bacterium Functional as Microbial Fertilizer.</title>
        <authorList>
            <person name="Ma M."/>
            <person name="Wang Z."/>
            <person name="Li L."/>
            <person name="Jiang X."/>
            <person name="Guan D."/>
            <person name="Cao F."/>
            <person name="Chen H."/>
            <person name="Wang X."/>
            <person name="Shen D."/>
            <person name="Du B."/>
            <person name="Li J."/>
        </authorList>
    </citation>
    <scope>NUCLEOTIDE SEQUENCE [LARGE SCALE GENOMIC DNA]</scope>
    <source>
        <strain evidence="4 5">3016</strain>
    </source>
</reference>
<dbReference type="Pfam" id="PF03419">
    <property type="entry name" value="Peptidase_U4"/>
    <property type="match status" value="1"/>
</dbReference>
<dbReference type="GO" id="GO:0030436">
    <property type="term" value="P:asexual sporulation"/>
    <property type="evidence" value="ECO:0007669"/>
    <property type="project" value="InterPro"/>
</dbReference>
<comment type="subunit">
    <text evidence="1">Self-associates. Interacts with SigE. Interacts with SpoIIR.</text>
</comment>
<keyword evidence="1" id="KW-0749">Sporulation</keyword>
<dbReference type="GO" id="GO:0030435">
    <property type="term" value="P:sporulation resulting in formation of a cellular spore"/>
    <property type="evidence" value="ECO:0007669"/>
    <property type="project" value="UniProtKB-KW"/>
</dbReference>
<keyword evidence="5" id="KW-1185">Reference proteome</keyword>
<feature type="transmembrane region" description="Helical" evidence="3">
    <location>
        <begin position="90"/>
        <end position="108"/>
    </location>
</feature>
<keyword evidence="1" id="KW-1003">Cell membrane</keyword>
<dbReference type="STRING" id="1116391.PM3016_5501"/>
<gene>
    <name evidence="4" type="ORF">PM3016_5501</name>
</gene>
<dbReference type="GO" id="GO:0005886">
    <property type="term" value="C:plasma membrane"/>
    <property type="evidence" value="ECO:0007669"/>
    <property type="project" value="UniProtKB-SubCell"/>
</dbReference>
<dbReference type="GO" id="GO:0006508">
    <property type="term" value="P:proteolysis"/>
    <property type="evidence" value="ECO:0007669"/>
    <property type="project" value="UniProtKB-KW"/>
</dbReference>
<evidence type="ECO:0000313" key="4">
    <source>
        <dbReference type="EMBL" id="AFC32197.1"/>
    </source>
</evidence>
<dbReference type="KEGG" id="pmq:PM3016_5501"/>
<feature type="transmembrane region" description="Helical" evidence="3">
    <location>
        <begin position="6"/>
        <end position="26"/>
    </location>
</feature>
<sequence length="299" mass="33601">MVVYIDIIFLLNLLIDGALLWTTAWTRRMAFRWWRLALAAAIGGSYAVMIFFPPLSFLYTLALKFTLSLIMLLTAFGFGGLQHFLRNLGAFYLVNFVAAGGIVGLIYFRQSAGEILSGILTFRSWDVTLLLLLFAIPFSVWLCRQVIGALRRKQELGSFLAKVDIHIGDSLTTCTGLIDTGNQLYDPLTKTPVMVMEALQWAEHIPEAWLPRIRKAEVDQLVNSIGTDAFIWQDRLRLVPYRGVNRSTQFMLAIKPDRVVITMEGRTMEAMKVLVGLDGGRLSSDNAYQAIIHPSLVHT</sequence>
<feature type="active site" evidence="2">
    <location>
        <position position="179"/>
    </location>
</feature>
<feature type="transmembrane region" description="Helical" evidence="3">
    <location>
        <begin position="33"/>
        <end position="52"/>
    </location>
</feature>
<keyword evidence="1" id="KW-0064">Aspartyl protease</keyword>
<dbReference type="GO" id="GO:0004190">
    <property type="term" value="F:aspartic-type endopeptidase activity"/>
    <property type="evidence" value="ECO:0007669"/>
    <property type="project" value="UniProtKB-KW"/>
</dbReference>
<dbReference type="EMBL" id="CP003235">
    <property type="protein sequence ID" value="AFC32197.1"/>
    <property type="molecule type" value="Genomic_DNA"/>
</dbReference>
<name>H6NG70_9BACL</name>
<dbReference type="AlphaFoldDB" id="H6NG70"/>
<dbReference type="NCBIfam" id="TIGR02854">
    <property type="entry name" value="spore_II_GA"/>
    <property type="match status" value="1"/>
</dbReference>
<dbReference type="EC" id="3.4.23.-" evidence="1"/>
<keyword evidence="3" id="KW-1133">Transmembrane helix</keyword>
<feature type="transmembrane region" description="Helical" evidence="3">
    <location>
        <begin position="58"/>
        <end position="78"/>
    </location>
</feature>
<proteinExistence type="inferred from homology"/>
<protein>
    <recommendedName>
        <fullName evidence="1">Sporulation sigma-E factor-processing peptidase</fullName>
        <ecNumber evidence="1">3.4.23.-</ecNumber>
    </recommendedName>
    <alternativeName>
        <fullName evidence="1">Membrane-associated aspartic protease</fullName>
    </alternativeName>
    <alternativeName>
        <fullName evidence="1">Stage II sporulation protein GA</fullName>
    </alternativeName>
</protein>
<evidence type="ECO:0000256" key="1">
    <source>
        <dbReference type="PIRNR" id="PIRNR018571"/>
    </source>
</evidence>
<feature type="transmembrane region" description="Helical" evidence="3">
    <location>
        <begin position="128"/>
        <end position="147"/>
    </location>
</feature>
<accession>H6NG70</accession>
<evidence type="ECO:0000313" key="5">
    <source>
        <dbReference type="Proteomes" id="UP000007523"/>
    </source>
</evidence>
<dbReference type="Proteomes" id="UP000007523">
    <property type="component" value="Chromosome"/>
</dbReference>
<keyword evidence="1 3" id="KW-0472">Membrane</keyword>
<dbReference type="InterPro" id="IPR005081">
    <property type="entry name" value="SpoIIGA"/>
</dbReference>
<keyword evidence="3" id="KW-0812">Transmembrane</keyword>
<dbReference type="HOGENOM" id="CLU_059158_0_0_9"/>
<comment type="similarity">
    <text evidence="1">Belongs to the peptidase U4 family.</text>
</comment>
<organism evidence="4 5">
    <name type="scientific">Paenibacillus mucilaginosus 3016</name>
    <dbReference type="NCBI Taxonomy" id="1116391"/>
    <lineage>
        <taxon>Bacteria</taxon>
        <taxon>Bacillati</taxon>
        <taxon>Bacillota</taxon>
        <taxon>Bacilli</taxon>
        <taxon>Bacillales</taxon>
        <taxon>Paenibacillaceae</taxon>
        <taxon>Paenibacillus</taxon>
    </lineage>
</organism>
<evidence type="ECO:0000256" key="3">
    <source>
        <dbReference type="SAM" id="Phobius"/>
    </source>
</evidence>
<comment type="function">
    <text evidence="1">Probable aspartic protease that is responsible for the proteolytic cleavage of the RNA polymerase sigma E factor (SigE/spoIIGB) to yield the active peptide in the mother cell during sporulation. Responds to a signal from the forespore that is triggered by the extracellular signal protein SpoIIR.</text>
</comment>